<dbReference type="InterPro" id="IPR029044">
    <property type="entry name" value="Nucleotide-diphossugar_trans"/>
</dbReference>
<keyword evidence="4" id="KW-1185">Reference proteome</keyword>
<feature type="domain" description="Glycosyltransferase 2-like" evidence="2">
    <location>
        <begin position="5"/>
        <end position="169"/>
    </location>
</feature>
<name>A0ABS2PYD4_9BACL</name>
<dbReference type="Gene3D" id="3.90.550.10">
    <property type="entry name" value="Spore Coat Polysaccharide Biosynthesis Protein SpsA, Chain A"/>
    <property type="match status" value="1"/>
</dbReference>
<evidence type="ECO:0000259" key="2">
    <source>
        <dbReference type="Pfam" id="PF00535"/>
    </source>
</evidence>
<organism evidence="3 4">
    <name type="scientific">Scopulibacillus daqui</name>
    <dbReference type="NCBI Taxonomy" id="1469162"/>
    <lineage>
        <taxon>Bacteria</taxon>
        <taxon>Bacillati</taxon>
        <taxon>Bacillota</taxon>
        <taxon>Bacilli</taxon>
        <taxon>Bacillales</taxon>
        <taxon>Sporolactobacillaceae</taxon>
        <taxon>Scopulibacillus</taxon>
    </lineage>
</organism>
<comment type="similarity">
    <text evidence="1">Belongs to the glycosyltransferase 2 family.</text>
</comment>
<dbReference type="SUPFAM" id="SSF53448">
    <property type="entry name" value="Nucleotide-diphospho-sugar transferases"/>
    <property type="match status" value="1"/>
</dbReference>
<dbReference type="RefSeq" id="WP_205003001.1">
    <property type="nucleotide sequence ID" value="NZ_JAFBER010000005.1"/>
</dbReference>
<evidence type="ECO:0000313" key="4">
    <source>
        <dbReference type="Proteomes" id="UP000808914"/>
    </source>
</evidence>
<proteinExistence type="inferred from homology"/>
<comment type="caution">
    <text evidence="3">The sequence shown here is derived from an EMBL/GenBank/DDBJ whole genome shotgun (WGS) entry which is preliminary data.</text>
</comment>
<gene>
    <name evidence="3" type="ORF">JOD45_001272</name>
</gene>
<protein>
    <submittedName>
        <fullName evidence="3">Glycosyltransferase involved in cell wall biosynthesis</fullName>
    </submittedName>
</protein>
<sequence>MAKISVVVPVYNVESYLEDCLNSIMKQTLPVHEIIAVNDGSTDRSGQILDEWSKKYNHIHVIHQPNSGAPGGPRNKGIELAKGDFISFIDPDDLIEDDYYETALKNIGETIPDIIVTNIYKFNSKKKWLPPTFKKVGLFNENKLTNLFEFPHLIHNLGPANKLFKRSFLINHQLRFLEGYAYEDVHFTCCCYYLAKEIVINKDAVYYWRRRESEENPSITQQKHLFQSVLDRITVHQEIDQFLESHDFTDYKYIKDVRAILDFIRHGNSLYKFDDKEREAFFDKVNQYLETIDAKAYDYLPAHAKRYYLTRLFFLRNRLDYELVASAVSDYGFLPAETKNKDGKPKILFDLSYLKSDYGDDDLYYKEAGVPSNLLTAKAILKKGSIDEHKLSLSGYGYIDYMNVFLKEQIDIEVLIRKRGSDKDLAFPAALRPSPEINGVIKHNYCGFTVEIPLDQIDSLISNGGILDIRLSITIDGLNKMKRLGLSKNQAAQKPLLENHSPHLELYITKNENISIKEKS</sequence>
<dbReference type="Proteomes" id="UP000808914">
    <property type="component" value="Unassembled WGS sequence"/>
</dbReference>
<dbReference type="Pfam" id="PF00535">
    <property type="entry name" value="Glycos_transf_2"/>
    <property type="match status" value="1"/>
</dbReference>
<dbReference type="InterPro" id="IPR001173">
    <property type="entry name" value="Glyco_trans_2-like"/>
</dbReference>
<dbReference type="PANTHER" id="PTHR22916">
    <property type="entry name" value="GLYCOSYLTRANSFERASE"/>
    <property type="match status" value="1"/>
</dbReference>
<evidence type="ECO:0000313" key="3">
    <source>
        <dbReference type="EMBL" id="MBM7645063.1"/>
    </source>
</evidence>
<reference evidence="3 4" key="1">
    <citation type="submission" date="2021-01" db="EMBL/GenBank/DDBJ databases">
        <title>Genomic Encyclopedia of Type Strains, Phase IV (KMG-IV): sequencing the most valuable type-strain genomes for metagenomic binning, comparative biology and taxonomic classification.</title>
        <authorList>
            <person name="Goeker M."/>
        </authorList>
    </citation>
    <scope>NUCLEOTIDE SEQUENCE [LARGE SCALE GENOMIC DNA]</scope>
    <source>
        <strain evidence="3 4">DSM 28236</strain>
    </source>
</reference>
<evidence type="ECO:0000256" key="1">
    <source>
        <dbReference type="ARBA" id="ARBA00006739"/>
    </source>
</evidence>
<dbReference type="EMBL" id="JAFBER010000005">
    <property type="protein sequence ID" value="MBM7645063.1"/>
    <property type="molecule type" value="Genomic_DNA"/>
</dbReference>
<dbReference type="PANTHER" id="PTHR22916:SF3">
    <property type="entry name" value="UDP-GLCNAC:BETAGAL BETA-1,3-N-ACETYLGLUCOSAMINYLTRANSFERASE-LIKE PROTEIN 1"/>
    <property type="match status" value="1"/>
</dbReference>
<dbReference type="CDD" id="cd00761">
    <property type="entry name" value="Glyco_tranf_GTA_type"/>
    <property type="match status" value="1"/>
</dbReference>
<accession>A0ABS2PYD4</accession>